<protein>
    <submittedName>
        <fullName evidence="3">Uncharacterized protein</fullName>
    </submittedName>
</protein>
<evidence type="ECO:0000256" key="1">
    <source>
        <dbReference type="SAM" id="Coils"/>
    </source>
</evidence>
<evidence type="ECO:0000313" key="3">
    <source>
        <dbReference type="EMBL" id="KAG2499133.1"/>
    </source>
</evidence>
<feature type="region of interest" description="Disordered" evidence="2">
    <location>
        <begin position="1029"/>
        <end position="1058"/>
    </location>
</feature>
<feature type="compositionally biased region" description="Low complexity" evidence="2">
    <location>
        <begin position="94"/>
        <end position="132"/>
    </location>
</feature>
<feature type="region of interest" description="Disordered" evidence="2">
    <location>
        <begin position="1080"/>
        <end position="1158"/>
    </location>
</feature>
<feature type="region of interest" description="Disordered" evidence="2">
    <location>
        <begin position="457"/>
        <end position="491"/>
    </location>
</feature>
<reference evidence="3" key="1">
    <citation type="journal article" date="2020" name="bioRxiv">
        <title>Comparative genomics of Chlamydomonas.</title>
        <authorList>
            <person name="Craig R.J."/>
            <person name="Hasan A.R."/>
            <person name="Ness R.W."/>
            <person name="Keightley P.D."/>
        </authorList>
    </citation>
    <scope>NUCLEOTIDE SEQUENCE</scope>
    <source>
        <strain evidence="3">CCAP 11/70</strain>
    </source>
</reference>
<dbReference type="Proteomes" id="UP000612055">
    <property type="component" value="Unassembled WGS sequence"/>
</dbReference>
<feature type="compositionally biased region" description="Low complexity" evidence="2">
    <location>
        <begin position="853"/>
        <end position="863"/>
    </location>
</feature>
<evidence type="ECO:0000256" key="2">
    <source>
        <dbReference type="SAM" id="MobiDB-lite"/>
    </source>
</evidence>
<comment type="caution">
    <text evidence="3">The sequence shown here is derived from an EMBL/GenBank/DDBJ whole genome shotgun (WGS) entry which is preliminary data.</text>
</comment>
<evidence type="ECO:0000313" key="4">
    <source>
        <dbReference type="Proteomes" id="UP000612055"/>
    </source>
</evidence>
<sequence length="1158" mass="114392">MGEYLKVTKVEVVQAVDLEELDKTLKWLVSKVQQLPEQADTGGTIADGLLQAQVDALRKENAALKDNIAQLQARQDDLASRLDTMGQWDQSKPDGSSAPGADAADGGEASADGAGNPPAADSSTAASSPASTGDLERRVAALEQRMGTSGDATAAAADGAAAGADADADADAAGADGADAAPAGPDLGSQLQELIAGHRALAATVSGLQHEVEAKPSRGELDAKANRSELDALLRAGVSPGAGAGAAPALEVADDGSVNNAVLVEAVNQAGSEVASVRAQVAVLLDRMDAKAEQGALEDLAAQLASLKARGGITAAAPGATDASAAPAAAAPSTPSTAASVPAAVSKEAFDDVVRRLGDVEVKVAAGAAAAPAAAASAEQDGAAVDAIGRLEDVQPLLKDLFTRVDAKAERSALEDALHRLQELASALDGKADAGSLQDLTERLAALSAAAPAAAGAAANGGAGSRPGSRPGSKANSKPSSARNGASAGAGAGAAGAQQWVVSHEITGGDAGPPAGLDELRAQVADLAARVAKLAAAGSAAAAAMPPPSNQGSLNLRASQVGDLDTGALQAALAGVQAHLGELATRLAGKADAGELARIELALNSKAELDELAELRMALGGKADAPALAKLEVSVAGKADQAALDEVKLLAAIAADVSAAGSGGGDGSGGDGAASGGSGGGGFSNLLTAVQGMVADKAGKAELGALQDQVGAKASSEELGLLRAAVDDKANAAELTALVSQLSGRAANADEIASLDQRMGDVFTELAKIRADMAALPAEALAAAGAAGAMAGPGGAVTGVSVPPSRDGGADGSLGRMVSALSREVGQLREGLDAVAHAANVLAVGMDGPLRASNPGGPASAGGVEARYSDAGGAGGKENRSPRGGYERLVKLLGSGEYRHKMDAFDPTALQQMAQKVAFLEATMKSPAMGRIGAGGAGNPGGLVDYGIKELERQVKRLGTDVRLMKDKLVNADAFGGGGTGKHSMAPGDHAMLAARPITGYRCMACDRPLNQLDNEPGPFIPTNLLPMRGAPAADSARGVRSGRPAGGELSPQASSSRVAQFNMDPNVRAVQNWYKDQSGPAAEALPPQHVGPHLPPGGWRPSNPGTARIPGTQNSLPNLNAPKARGSPAEPPGPPLPPAGMPAGEGAVAPVTLPQIS</sequence>
<feature type="compositionally biased region" description="Pro residues" evidence="2">
    <location>
        <begin position="1130"/>
        <end position="1141"/>
    </location>
</feature>
<feature type="region of interest" description="Disordered" evidence="2">
    <location>
        <begin position="86"/>
        <end position="134"/>
    </location>
</feature>
<dbReference type="AlphaFoldDB" id="A0A835YD87"/>
<dbReference type="EMBL" id="JAEHOE010000007">
    <property type="protein sequence ID" value="KAG2499133.1"/>
    <property type="molecule type" value="Genomic_DNA"/>
</dbReference>
<keyword evidence="4" id="KW-1185">Reference proteome</keyword>
<feature type="coiled-coil region" evidence="1">
    <location>
        <begin position="54"/>
        <end position="81"/>
    </location>
</feature>
<keyword evidence="1" id="KW-0175">Coiled coil</keyword>
<feature type="compositionally biased region" description="Low complexity" evidence="2">
    <location>
        <begin position="1142"/>
        <end position="1151"/>
    </location>
</feature>
<name>A0A835YD87_9CHLO</name>
<gene>
    <name evidence="3" type="ORF">HYH03_002716</name>
</gene>
<organism evidence="3 4">
    <name type="scientific">Edaphochlamys debaryana</name>
    <dbReference type="NCBI Taxonomy" id="47281"/>
    <lineage>
        <taxon>Eukaryota</taxon>
        <taxon>Viridiplantae</taxon>
        <taxon>Chlorophyta</taxon>
        <taxon>core chlorophytes</taxon>
        <taxon>Chlorophyceae</taxon>
        <taxon>CS clade</taxon>
        <taxon>Chlamydomonadales</taxon>
        <taxon>Chlamydomonadales incertae sedis</taxon>
        <taxon>Edaphochlamys</taxon>
    </lineage>
</organism>
<accession>A0A835YD87</accession>
<proteinExistence type="predicted"/>
<feature type="region of interest" description="Disordered" evidence="2">
    <location>
        <begin position="853"/>
        <end position="885"/>
    </location>
</feature>
<dbReference type="OrthoDB" id="568494at2759"/>